<dbReference type="Gene3D" id="1.10.1040.10">
    <property type="entry name" value="N-(1-d-carboxylethyl)-l-norvaline Dehydrogenase, domain 2"/>
    <property type="match status" value="1"/>
</dbReference>
<dbReference type="NCBIfam" id="TIGR00745">
    <property type="entry name" value="apbA_panE"/>
    <property type="match status" value="1"/>
</dbReference>
<dbReference type="InterPro" id="IPR003710">
    <property type="entry name" value="ApbA"/>
</dbReference>
<dbReference type="InterPro" id="IPR013328">
    <property type="entry name" value="6PGD_dom2"/>
</dbReference>
<dbReference type="AlphaFoldDB" id="W6MG03"/>
<dbReference type="InterPro" id="IPR013752">
    <property type="entry name" value="KPA_reductase"/>
</dbReference>
<feature type="domain" description="Ketopantoate reductase N-terminal" evidence="7">
    <location>
        <begin position="9"/>
        <end position="170"/>
    </location>
</feature>
<dbReference type="GO" id="GO:0008677">
    <property type="term" value="F:2-dehydropantoate 2-reductase activity"/>
    <property type="evidence" value="ECO:0007669"/>
    <property type="project" value="UniProtKB-EC"/>
</dbReference>
<dbReference type="SUPFAM" id="SSF48179">
    <property type="entry name" value="6-phosphogluconate dehydrogenase C-terminal domain-like"/>
    <property type="match status" value="1"/>
</dbReference>
<dbReference type="RefSeq" id="XP_022456628.1">
    <property type="nucleotide sequence ID" value="XM_022605128.1"/>
</dbReference>
<evidence type="ECO:0000256" key="6">
    <source>
        <dbReference type="SAM" id="SignalP"/>
    </source>
</evidence>
<dbReference type="Pfam" id="PF02558">
    <property type="entry name" value="ApbA"/>
    <property type="match status" value="1"/>
</dbReference>
<proteinExistence type="inferred from homology"/>
<accession>W6MG03</accession>
<dbReference type="InterPro" id="IPR008927">
    <property type="entry name" value="6-PGluconate_DH-like_C_sf"/>
</dbReference>
<keyword evidence="3" id="KW-0521">NADP</keyword>
<dbReference type="HOGENOM" id="CLU_031468_10_2_1"/>
<dbReference type="Pfam" id="PF08546">
    <property type="entry name" value="ApbA_C"/>
    <property type="match status" value="1"/>
</dbReference>
<evidence type="ECO:0000256" key="4">
    <source>
        <dbReference type="ARBA" id="ARBA00023002"/>
    </source>
</evidence>
<comment type="similarity">
    <text evidence="1">Belongs to the ketopantoate reductase family.</text>
</comment>
<dbReference type="SUPFAM" id="SSF51735">
    <property type="entry name" value="NAD(P)-binding Rossmann-fold domains"/>
    <property type="match status" value="1"/>
</dbReference>
<keyword evidence="10" id="KW-1185">Reference proteome</keyword>
<evidence type="ECO:0000256" key="3">
    <source>
        <dbReference type="ARBA" id="ARBA00022857"/>
    </source>
</evidence>
<keyword evidence="4" id="KW-0560">Oxidoreductase</keyword>
<keyword evidence="6" id="KW-0732">Signal</keyword>
<evidence type="ECO:0000256" key="5">
    <source>
        <dbReference type="ARBA" id="ARBA00032024"/>
    </source>
</evidence>
<reference evidence="9" key="2">
    <citation type="submission" date="2014-02" db="EMBL/GenBank/DDBJ databases">
        <title>Complete DNA sequence of /Kuraishia capsulata/ illustrates novel genomic features among budding yeasts (/Saccharomycotina/).</title>
        <authorList>
            <person name="Morales L."/>
            <person name="Noel B."/>
            <person name="Porcel B."/>
            <person name="Marcet-Houben M."/>
            <person name="Hullo M-F."/>
            <person name="Sacerdot C."/>
            <person name="Tekaia F."/>
            <person name="Leh-Louis V."/>
            <person name="Despons L."/>
            <person name="Khanna V."/>
            <person name="Aury J-M."/>
            <person name="Barbe V."/>
            <person name="Couloux A."/>
            <person name="Labadie K."/>
            <person name="Pelletier E."/>
            <person name="Souciet J-L."/>
            <person name="Boekhout T."/>
            <person name="Gabaldon T."/>
            <person name="Wincker P."/>
            <person name="Dujon B."/>
        </authorList>
    </citation>
    <scope>NUCLEOTIDE SEQUENCE</scope>
    <source>
        <strain evidence="9">CBS 1993</strain>
    </source>
</reference>
<feature type="domain" description="Ketopantoate reductase C-terminal" evidence="8">
    <location>
        <begin position="202"/>
        <end position="338"/>
    </location>
</feature>
<evidence type="ECO:0000259" key="8">
    <source>
        <dbReference type="Pfam" id="PF08546"/>
    </source>
</evidence>
<dbReference type="GO" id="GO:0050661">
    <property type="term" value="F:NADP binding"/>
    <property type="evidence" value="ECO:0007669"/>
    <property type="project" value="TreeGrafter"/>
</dbReference>
<sequence length="354" mass="39251">MDLPKQGTHVLGVGATGLLLAANLAAVRSSPCPTLLFGRPSSEHKFVTRSQSSIVYENAMNLKFPVSRRLRMASLGASPAGTVFKDLIVSTRCNNTTQALARYLPNINSETNILFVHNGMGVVEEAVSEFWPDFAQRPRIYQGMISHGAFRSKDFKVTHLTPGSLKIAEIPCAAPRPESPPQMFLDLMESNIMKTTIWGYHDLMPQMLERLVINSVLGPLTAIYDCLNGEILKMSGLRSMIAQLVEESCRALLAADSVKKLIRVNPAIWSVLEPTRLTQVVVKVASANAMGSSTMREDLHKIMLTDIDYLNGYISKKGHDAGISCRMNRMLTNMVKERHRLNLIREVGSMRIRV</sequence>
<name>W6MG03_9ASCO</name>
<dbReference type="STRING" id="1382522.W6MG03"/>
<gene>
    <name evidence="9" type="ORF">KUCA_T00000577001</name>
</gene>
<dbReference type="EMBL" id="HG793125">
    <property type="protein sequence ID" value="CDK24611.1"/>
    <property type="molecule type" value="Genomic_DNA"/>
</dbReference>
<feature type="chain" id="PRO_5004878845" description="2-dehydropantoate 2-reductase" evidence="6">
    <location>
        <begin position="30"/>
        <end position="354"/>
    </location>
</feature>
<dbReference type="GeneID" id="34518016"/>
<feature type="signal peptide" evidence="6">
    <location>
        <begin position="1"/>
        <end position="29"/>
    </location>
</feature>
<dbReference type="InterPro" id="IPR036291">
    <property type="entry name" value="NAD(P)-bd_dom_sf"/>
</dbReference>
<evidence type="ECO:0000313" key="9">
    <source>
        <dbReference type="EMBL" id="CDK24611.1"/>
    </source>
</evidence>
<dbReference type="Gene3D" id="3.40.50.720">
    <property type="entry name" value="NAD(P)-binding Rossmann-like Domain"/>
    <property type="match status" value="1"/>
</dbReference>
<evidence type="ECO:0000256" key="2">
    <source>
        <dbReference type="ARBA" id="ARBA00013014"/>
    </source>
</evidence>
<dbReference type="InterPro" id="IPR050838">
    <property type="entry name" value="Ketopantoate_reductase"/>
</dbReference>
<protein>
    <recommendedName>
        <fullName evidence="2">2-dehydropantoate 2-reductase</fullName>
        <ecNumber evidence="2">1.1.1.169</ecNumber>
    </recommendedName>
    <alternativeName>
        <fullName evidence="5">Ketopantoate reductase</fullName>
    </alternativeName>
</protein>
<evidence type="ECO:0000313" key="10">
    <source>
        <dbReference type="Proteomes" id="UP000019384"/>
    </source>
</evidence>
<organism evidence="9 10">
    <name type="scientific">Kuraishia capsulata CBS 1993</name>
    <dbReference type="NCBI Taxonomy" id="1382522"/>
    <lineage>
        <taxon>Eukaryota</taxon>
        <taxon>Fungi</taxon>
        <taxon>Dikarya</taxon>
        <taxon>Ascomycota</taxon>
        <taxon>Saccharomycotina</taxon>
        <taxon>Pichiomycetes</taxon>
        <taxon>Pichiales</taxon>
        <taxon>Pichiaceae</taxon>
        <taxon>Kuraishia</taxon>
    </lineage>
</organism>
<dbReference type="EC" id="1.1.1.169" evidence="2"/>
<dbReference type="InterPro" id="IPR013332">
    <property type="entry name" value="KPR_N"/>
</dbReference>
<dbReference type="Proteomes" id="UP000019384">
    <property type="component" value="Unassembled WGS sequence"/>
</dbReference>
<dbReference type="PANTHER" id="PTHR43765">
    <property type="entry name" value="2-DEHYDROPANTOATE 2-REDUCTASE-RELATED"/>
    <property type="match status" value="1"/>
</dbReference>
<reference evidence="9" key="1">
    <citation type="submission" date="2013-12" db="EMBL/GenBank/DDBJ databases">
        <authorList>
            <person name="Genoscope - CEA"/>
        </authorList>
    </citation>
    <scope>NUCLEOTIDE SEQUENCE</scope>
    <source>
        <strain evidence="9">CBS 1993</strain>
    </source>
</reference>
<dbReference type="GO" id="GO:0005739">
    <property type="term" value="C:mitochondrion"/>
    <property type="evidence" value="ECO:0007669"/>
    <property type="project" value="TreeGrafter"/>
</dbReference>
<dbReference type="PANTHER" id="PTHR43765:SF2">
    <property type="entry name" value="2-DEHYDROPANTOATE 2-REDUCTASE"/>
    <property type="match status" value="1"/>
</dbReference>
<dbReference type="GO" id="GO:0015940">
    <property type="term" value="P:pantothenate biosynthetic process"/>
    <property type="evidence" value="ECO:0007669"/>
    <property type="project" value="InterPro"/>
</dbReference>
<evidence type="ECO:0000256" key="1">
    <source>
        <dbReference type="ARBA" id="ARBA00007870"/>
    </source>
</evidence>
<dbReference type="OrthoDB" id="73846at2759"/>
<evidence type="ECO:0000259" key="7">
    <source>
        <dbReference type="Pfam" id="PF02558"/>
    </source>
</evidence>